<organism evidence="5 6">
    <name type="scientific">Arachidicoccus ginsenosidivorans</name>
    <dbReference type="NCBI Taxonomy" id="496057"/>
    <lineage>
        <taxon>Bacteria</taxon>
        <taxon>Pseudomonadati</taxon>
        <taxon>Bacteroidota</taxon>
        <taxon>Chitinophagia</taxon>
        <taxon>Chitinophagales</taxon>
        <taxon>Chitinophagaceae</taxon>
        <taxon>Arachidicoccus</taxon>
    </lineage>
</organism>
<dbReference type="PANTHER" id="PTHR43547:SF2">
    <property type="entry name" value="HYBRID SIGNAL TRANSDUCTION HISTIDINE KINASE C"/>
    <property type="match status" value="1"/>
</dbReference>
<gene>
    <name evidence="5" type="ORF">FSB73_13450</name>
</gene>
<evidence type="ECO:0000313" key="6">
    <source>
        <dbReference type="Proteomes" id="UP000321291"/>
    </source>
</evidence>
<dbReference type="InterPro" id="IPR013783">
    <property type="entry name" value="Ig-like_fold"/>
</dbReference>
<name>A0A5B8VN72_9BACT</name>
<evidence type="ECO:0000256" key="2">
    <source>
        <dbReference type="SAM" id="Coils"/>
    </source>
</evidence>
<reference evidence="5 6" key="1">
    <citation type="journal article" date="2017" name="Int. J. Syst. Evol. Microbiol.">
        <title>Arachidicoccus ginsenosidivorans sp. nov., with ginsenoside-converting activity isolated from ginseng cultivating soil.</title>
        <authorList>
            <person name="Siddiqi M.Z."/>
            <person name="Aslam Z."/>
            <person name="Im W.T."/>
        </authorList>
    </citation>
    <scope>NUCLEOTIDE SEQUENCE [LARGE SCALE GENOMIC DNA]</scope>
    <source>
        <strain evidence="5 6">Gsoil 809</strain>
    </source>
</reference>
<feature type="transmembrane region" description="Helical" evidence="3">
    <location>
        <begin position="781"/>
        <end position="801"/>
    </location>
</feature>
<feature type="coiled-coil region" evidence="2">
    <location>
        <begin position="830"/>
        <end position="857"/>
    </location>
</feature>
<proteinExistence type="predicted"/>
<dbReference type="SMART" id="SM00421">
    <property type="entry name" value="HTH_LUXR"/>
    <property type="match status" value="1"/>
</dbReference>
<dbReference type="InterPro" id="IPR016032">
    <property type="entry name" value="Sig_transdc_resp-reg_C-effctor"/>
</dbReference>
<dbReference type="SUPFAM" id="SSF46894">
    <property type="entry name" value="C-terminal effector domain of the bipartite response regulators"/>
    <property type="match status" value="1"/>
</dbReference>
<evidence type="ECO:0000256" key="1">
    <source>
        <dbReference type="ARBA" id="ARBA00022553"/>
    </source>
</evidence>
<dbReference type="InterPro" id="IPR000792">
    <property type="entry name" value="Tscrpt_reg_LuxR_C"/>
</dbReference>
<evidence type="ECO:0000256" key="3">
    <source>
        <dbReference type="SAM" id="Phobius"/>
    </source>
</evidence>
<keyword evidence="2" id="KW-0175">Coiled coil</keyword>
<dbReference type="Pfam" id="PF07495">
    <property type="entry name" value="Y_Y_Y"/>
    <property type="match status" value="1"/>
</dbReference>
<keyword evidence="3" id="KW-0812">Transmembrane</keyword>
<evidence type="ECO:0000313" key="5">
    <source>
        <dbReference type="EMBL" id="QEC72531.1"/>
    </source>
</evidence>
<dbReference type="GO" id="GO:0006355">
    <property type="term" value="P:regulation of DNA-templated transcription"/>
    <property type="evidence" value="ECO:0007669"/>
    <property type="project" value="InterPro"/>
</dbReference>
<dbReference type="InterPro" id="IPR011123">
    <property type="entry name" value="Y_Y_Y"/>
</dbReference>
<accession>A0A5B8VN72</accession>
<dbReference type="Gene3D" id="2.60.40.10">
    <property type="entry name" value="Immunoglobulins"/>
    <property type="match status" value="1"/>
</dbReference>
<dbReference type="Gene3D" id="2.130.10.10">
    <property type="entry name" value="YVTN repeat-like/Quinoprotein amine dehydrogenase"/>
    <property type="match status" value="2"/>
</dbReference>
<dbReference type="Proteomes" id="UP000321291">
    <property type="component" value="Chromosome"/>
</dbReference>
<keyword evidence="3" id="KW-0472">Membrane</keyword>
<dbReference type="AlphaFoldDB" id="A0A5B8VN72"/>
<dbReference type="GO" id="GO:0003677">
    <property type="term" value="F:DNA binding"/>
    <property type="evidence" value="ECO:0007669"/>
    <property type="project" value="InterPro"/>
</dbReference>
<keyword evidence="6" id="KW-1185">Reference proteome</keyword>
<dbReference type="Gene3D" id="1.10.10.10">
    <property type="entry name" value="Winged helix-like DNA-binding domain superfamily/Winged helix DNA-binding domain"/>
    <property type="match status" value="1"/>
</dbReference>
<dbReference type="KEGG" id="agi:FSB73_13450"/>
<dbReference type="GO" id="GO:0000155">
    <property type="term" value="F:phosphorelay sensor kinase activity"/>
    <property type="evidence" value="ECO:0007669"/>
    <property type="project" value="TreeGrafter"/>
</dbReference>
<keyword evidence="3" id="KW-1133">Transmembrane helix</keyword>
<evidence type="ECO:0000259" key="4">
    <source>
        <dbReference type="SMART" id="SM00421"/>
    </source>
</evidence>
<dbReference type="PANTHER" id="PTHR43547">
    <property type="entry name" value="TWO-COMPONENT HISTIDINE KINASE"/>
    <property type="match status" value="1"/>
</dbReference>
<dbReference type="InterPro" id="IPR015943">
    <property type="entry name" value="WD40/YVTN_repeat-like_dom_sf"/>
</dbReference>
<dbReference type="CDD" id="cd22249">
    <property type="entry name" value="UDM1_RNF168_RNF169-like"/>
    <property type="match status" value="1"/>
</dbReference>
<dbReference type="EMBL" id="CP042434">
    <property type="protein sequence ID" value="QEC72531.1"/>
    <property type="molecule type" value="Genomic_DNA"/>
</dbReference>
<protein>
    <submittedName>
        <fullName evidence="5">Transcriptional regulator</fullName>
    </submittedName>
</protein>
<sequence>MAVNGQQTNSATIGLPGVVHFTEKDFEAGVQNWMITQDSLGVIYFANTEGLLTYNGNDWHLFPLPNKTLVRSLVIGNRGRVFTGGQDEIGYYFPGADGMLAYHSLKDYLPKSQQSFADVWNAGITGGRVYFRCTDRIIAIDTALEKRKSVVYPAPSEWIYMACVGQGVIAQDRKQGLLMYRQGKWKVLVPTAFNNQVITAILPAPSGGYLITTLKHGIYYLQGTNLKPIALPPAIAAAHIYAATSIKGSEQDFAFGTTSAGVYIIHLTAENINNTNKEPRDKPYSASDITTLNINQHYPIATVTRHFNSDSRLQNNNVLSLFVDQEQNLWLGLDKGIDLVDYNSFIQTISPVYNTPSACYTALIYKDQLVIGTSDGLYKAPLSLPISSDLSFSRGHFTKVGGSSGQVWGLYSTGDHLLMGHNEGLFQADGDQVRPVYKQEGVWLFQAVPGASKKSGPWITGNYAGMELLKDSMGRIVDAGRVPGSPFESLRFMAMDTTHHIIFASHPYRGVYGLQMTPDMKKVVSVRLYTQKDGLPGTLNNYVYTLGDDIVFCTDDGLYKYDTERDRFFPDTTYAKVFSHMSIRLVKQDARGRIWFVSHKKLGVVLPGKGIRYFPEVTGKLISGFEFILPVNDKNIFVGSNDGLIHINIDKYQAGQAMVQLLLTKVTAIASHKDSTLFNGYFSMDDQVVKNQPEDMIRRLPARYNSFHFAFTATSYRPPREFEYSFQLVGFDNGWSAWSAKKEKDYTNLPYGSYTFMVKARDRFGMDSKVMHYQIVILPHWYQTTLAFLVYTLLFFAALIYGRHLLLKKFEAQRVKFEKEEQKLRYLHQLEIEHSEREIIQLQKEKLEAEVAFKNQELASTTMHLFKRGKLLSKLKEELTGAIKKLPDNQRHADFAKLVKMLTEAEKQDADWEQFAIHFDEVHNNFLANMKAAYPELTSADLKICAYIKMNLSSKEMAQLLNISLKGVEVARYRLRKKLGIPSAQTSLYDFLTQASGEPIGERGQGSGDHQLDLDV</sequence>
<dbReference type="InterPro" id="IPR036388">
    <property type="entry name" value="WH-like_DNA-bd_sf"/>
</dbReference>
<feature type="domain" description="HTH luxR-type" evidence="4">
    <location>
        <begin position="934"/>
        <end position="991"/>
    </location>
</feature>
<keyword evidence="1" id="KW-0597">Phosphoprotein</keyword>